<protein>
    <submittedName>
        <fullName evidence="1">Uncharacterized protein</fullName>
    </submittedName>
</protein>
<accession>W2XMA2</accession>
<proteinExistence type="predicted"/>
<organism evidence="1 2">
    <name type="scientific">Phytophthora nicotianae CJ01A1</name>
    <dbReference type="NCBI Taxonomy" id="1317063"/>
    <lineage>
        <taxon>Eukaryota</taxon>
        <taxon>Sar</taxon>
        <taxon>Stramenopiles</taxon>
        <taxon>Oomycota</taxon>
        <taxon>Peronosporomycetes</taxon>
        <taxon>Peronosporales</taxon>
        <taxon>Peronosporaceae</taxon>
        <taxon>Phytophthora</taxon>
    </lineage>
</organism>
<dbReference type="Proteomes" id="UP000018958">
    <property type="component" value="Unassembled WGS sequence"/>
</dbReference>
<comment type="caution">
    <text evidence="1">The sequence shown here is derived from an EMBL/GenBank/DDBJ whole genome shotgun (WGS) entry which is preliminary data.</text>
</comment>
<dbReference type="AlphaFoldDB" id="W2XMA2"/>
<evidence type="ECO:0000313" key="2">
    <source>
        <dbReference type="Proteomes" id="UP000018958"/>
    </source>
</evidence>
<evidence type="ECO:0000313" key="1">
    <source>
        <dbReference type="EMBL" id="ETP23064.1"/>
    </source>
</evidence>
<name>W2XMA2_PHYNI</name>
<gene>
    <name evidence="1" type="ORF">F441_03738</name>
</gene>
<sequence>MTDKCIQARPVTCLVAEDGSEANSSDHAFVIPEALLKKADAALLQKKELLESEDESAPWGLHVSFGSKTSFGTGTWILRLLRQFYALKARARSYIEVTKWLKQEWRYVQALPVEHLSVETKTTGLLHSEAAKVHEALANDVLTKYSGLSLMTVLKTKSGSSFVKFSDIAGGIPREMMVNDSIIDTAIKRIADSVKGRVALSSLMI</sequence>
<dbReference type="EMBL" id="ANIX01000842">
    <property type="protein sequence ID" value="ETP23064.1"/>
    <property type="molecule type" value="Genomic_DNA"/>
</dbReference>
<reference evidence="1 2" key="1">
    <citation type="submission" date="2013-11" db="EMBL/GenBank/DDBJ databases">
        <title>The Genome Sequence of Phytophthora parasitica CJ01A1.</title>
        <authorList>
            <consortium name="The Broad Institute Genomics Platform"/>
            <person name="Russ C."/>
            <person name="Tyler B."/>
            <person name="Panabieres F."/>
            <person name="Shan W."/>
            <person name="Tripathy S."/>
            <person name="Grunwald N."/>
            <person name="Machado M."/>
            <person name="Johnson C.S."/>
            <person name="Walker B."/>
            <person name="Young S.K."/>
            <person name="Zeng Q."/>
            <person name="Gargeya S."/>
            <person name="Fitzgerald M."/>
            <person name="Haas B."/>
            <person name="Abouelleil A."/>
            <person name="Allen A.W."/>
            <person name="Alvarado L."/>
            <person name="Arachchi H.M."/>
            <person name="Berlin A.M."/>
            <person name="Chapman S.B."/>
            <person name="Gainer-Dewar J."/>
            <person name="Goldberg J."/>
            <person name="Griggs A."/>
            <person name="Gujja S."/>
            <person name="Hansen M."/>
            <person name="Howarth C."/>
            <person name="Imamovic A."/>
            <person name="Ireland A."/>
            <person name="Larimer J."/>
            <person name="McCowan C."/>
            <person name="Murphy C."/>
            <person name="Pearson M."/>
            <person name="Poon T.W."/>
            <person name="Priest M."/>
            <person name="Roberts A."/>
            <person name="Saif S."/>
            <person name="Shea T."/>
            <person name="Sisk P."/>
            <person name="Sykes S."/>
            <person name="Wortman J."/>
            <person name="Nusbaum C."/>
            <person name="Birren B."/>
        </authorList>
    </citation>
    <scope>NUCLEOTIDE SEQUENCE [LARGE SCALE GENOMIC DNA]</scope>
    <source>
        <strain evidence="1 2">CJ01A1</strain>
    </source>
</reference>